<dbReference type="InterPro" id="IPR002762">
    <property type="entry name" value="CbiX-like"/>
</dbReference>
<reference evidence="3 4" key="1">
    <citation type="submission" date="2020-08" db="EMBL/GenBank/DDBJ databases">
        <title>Genomic Encyclopedia of Type Strains, Phase IV (KMG-IV): sequencing the most valuable type-strain genomes for metagenomic binning, comparative biology and taxonomic classification.</title>
        <authorList>
            <person name="Goeker M."/>
        </authorList>
    </citation>
    <scope>NUCLEOTIDE SEQUENCE [LARGE SCALE GENOMIC DNA]</scope>
    <source>
        <strain evidence="3 4">DSM 103526</strain>
    </source>
</reference>
<keyword evidence="4" id="KW-1185">Reference proteome</keyword>
<dbReference type="SUPFAM" id="SSF53800">
    <property type="entry name" value="Chelatase"/>
    <property type="match status" value="1"/>
</dbReference>
<dbReference type="PANTHER" id="PTHR33542">
    <property type="entry name" value="SIROHYDROCHLORIN FERROCHELATASE, CHLOROPLASTIC"/>
    <property type="match status" value="1"/>
</dbReference>
<keyword evidence="2" id="KW-0456">Lyase</keyword>
<dbReference type="CDD" id="cd03416">
    <property type="entry name" value="CbiX_SirB_N"/>
    <property type="match status" value="1"/>
</dbReference>
<evidence type="ECO:0000313" key="3">
    <source>
        <dbReference type="EMBL" id="MBB6216793.1"/>
    </source>
</evidence>
<name>A0A841KTT2_9FIRM</name>
<gene>
    <name evidence="3" type="ORF">HNQ80_002897</name>
</gene>
<accession>A0A841KTT2</accession>
<keyword evidence="1" id="KW-0479">Metal-binding</keyword>
<dbReference type="Gene3D" id="3.40.50.1400">
    <property type="match status" value="1"/>
</dbReference>
<comment type="caution">
    <text evidence="3">The sequence shown here is derived from an EMBL/GenBank/DDBJ whole genome shotgun (WGS) entry which is preliminary data.</text>
</comment>
<evidence type="ECO:0000256" key="1">
    <source>
        <dbReference type="ARBA" id="ARBA00022723"/>
    </source>
</evidence>
<sequence length="125" mass="13984">MKRALFILGHGSQAEEAAEIFSNIVEMVMNITSFETIGMGSLQLSKPSFEEGIEDLIMQDVEEIIIVPLFIFKGNHVQYDIPEALESLKKKYPTVNFIMAKHIGADHKIAAIIEERALAAMKVSY</sequence>
<organism evidence="3 4">
    <name type="scientific">Anaerosolibacter carboniphilus</name>
    <dbReference type="NCBI Taxonomy" id="1417629"/>
    <lineage>
        <taxon>Bacteria</taxon>
        <taxon>Bacillati</taxon>
        <taxon>Bacillota</taxon>
        <taxon>Clostridia</taxon>
        <taxon>Peptostreptococcales</taxon>
        <taxon>Thermotaleaceae</taxon>
        <taxon>Anaerosolibacter</taxon>
    </lineage>
</organism>
<dbReference type="PANTHER" id="PTHR33542:SF3">
    <property type="entry name" value="SIROHYDROCHLORIN FERROCHELATASE, CHLOROPLASTIC"/>
    <property type="match status" value="1"/>
</dbReference>
<dbReference type="RefSeq" id="WP_184311316.1">
    <property type="nucleotide sequence ID" value="NZ_JACHEN010000017.1"/>
</dbReference>
<dbReference type="Proteomes" id="UP000579281">
    <property type="component" value="Unassembled WGS sequence"/>
</dbReference>
<dbReference type="Pfam" id="PF01903">
    <property type="entry name" value="CbiX"/>
    <property type="match status" value="1"/>
</dbReference>
<dbReference type="EMBL" id="JACHEN010000017">
    <property type="protein sequence ID" value="MBB6216793.1"/>
    <property type="molecule type" value="Genomic_DNA"/>
</dbReference>
<dbReference type="GO" id="GO:0016829">
    <property type="term" value="F:lyase activity"/>
    <property type="evidence" value="ECO:0007669"/>
    <property type="project" value="UniProtKB-KW"/>
</dbReference>
<dbReference type="GO" id="GO:0046872">
    <property type="term" value="F:metal ion binding"/>
    <property type="evidence" value="ECO:0007669"/>
    <property type="project" value="UniProtKB-KW"/>
</dbReference>
<evidence type="ECO:0000313" key="4">
    <source>
        <dbReference type="Proteomes" id="UP000579281"/>
    </source>
</evidence>
<evidence type="ECO:0000256" key="2">
    <source>
        <dbReference type="ARBA" id="ARBA00023239"/>
    </source>
</evidence>
<proteinExistence type="predicted"/>
<dbReference type="InterPro" id="IPR050963">
    <property type="entry name" value="Sirohydro_Cobaltochel/CbiX"/>
</dbReference>
<dbReference type="AlphaFoldDB" id="A0A841KTT2"/>
<protein>
    <submittedName>
        <fullName evidence="3">Sirohydrochlorin ferrochelatase</fullName>
    </submittedName>
</protein>